<keyword evidence="4" id="KW-1185">Reference proteome</keyword>
<dbReference type="Pfam" id="PF00155">
    <property type="entry name" value="Aminotran_1_2"/>
    <property type="match status" value="1"/>
</dbReference>
<dbReference type="Gene3D" id="3.40.640.10">
    <property type="entry name" value="Type I PLP-dependent aspartate aminotransferase-like (Major domain)"/>
    <property type="match status" value="1"/>
</dbReference>
<gene>
    <name evidence="3" type="ORF">BJX67DRAFT_389142</name>
</gene>
<dbReference type="InterPro" id="IPR015422">
    <property type="entry name" value="PyrdxlP-dep_Trfase_small"/>
</dbReference>
<keyword evidence="1" id="KW-0663">Pyridoxal phosphate</keyword>
<reference evidence="3 4" key="1">
    <citation type="submission" date="2024-07" db="EMBL/GenBank/DDBJ databases">
        <title>Section-level genome sequencing and comparative genomics of Aspergillus sections Usti and Cavernicolus.</title>
        <authorList>
            <consortium name="Lawrence Berkeley National Laboratory"/>
            <person name="Nybo J.L."/>
            <person name="Vesth T.C."/>
            <person name="Theobald S."/>
            <person name="Frisvad J.C."/>
            <person name="Larsen T.O."/>
            <person name="Kjaerboelling I."/>
            <person name="Rothschild-Mancinelli K."/>
            <person name="Lyhne E.K."/>
            <person name="Kogle M.E."/>
            <person name="Barry K."/>
            <person name="Clum A."/>
            <person name="Na H."/>
            <person name="Ledsgaard L."/>
            <person name="Lin J."/>
            <person name="Lipzen A."/>
            <person name="Kuo A."/>
            <person name="Riley R."/>
            <person name="Mondo S."/>
            <person name="Labutti K."/>
            <person name="Haridas S."/>
            <person name="Pangalinan J."/>
            <person name="Salamov A.A."/>
            <person name="Simmons B.A."/>
            <person name="Magnuson J.K."/>
            <person name="Chen J."/>
            <person name="Drula E."/>
            <person name="Henrissat B."/>
            <person name="Wiebenga A."/>
            <person name="Lubbers R.J."/>
            <person name="Gomes A.C."/>
            <person name="Macurrencykelacurrency M.R."/>
            <person name="Stajich J."/>
            <person name="Grigoriev I.V."/>
            <person name="Mortensen U.H."/>
            <person name="De Vries R.P."/>
            <person name="Baker S.E."/>
            <person name="Andersen M.R."/>
        </authorList>
    </citation>
    <scope>NUCLEOTIDE SEQUENCE [LARGE SCALE GENOMIC DNA]</scope>
    <source>
        <strain evidence="3 4">CBS 449.75</strain>
    </source>
</reference>
<dbReference type="SUPFAM" id="SSF53383">
    <property type="entry name" value="PLP-dependent transferases"/>
    <property type="match status" value="1"/>
</dbReference>
<accession>A0ABR4M4U8</accession>
<protein>
    <submittedName>
        <fullName evidence="3">Pyridoxal phosphate-dependent transferase</fullName>
    </submittedName>
</protein>
<proteinExistence type="predicted"/>
<dbReference type="GeneID" id="98149528"/>
<dbReference type="EMBL" id="JBFXLQ010000003">
    <property type="protein sequence ID" value="KAL2871604.1"/>
    <property type="molecule type" value="Genomic_DNA"/>
</dbReference>
<dbReference type="GO" id="GO:0016740">
    <property type="term" value="F:transferase activity"/>
    <property type="evidence" value="ECO:0007669"/>
    <property type="project" value="UniProtKB-KW"/>
</dbReference>
<evidence type="ECO:0000259" key="2">
    <source>
        <dbReference type="Pfam" id="PF00155"/>
    </source>
</evidence>
<dbReference type="PRINTS" id="PR00753">
    <property type="entry name" value="ACCSYNTHASE"/>
</dbReference>
<dbReference type="CDD" id="cd00609">
    <property type="entry name" value="AAT_like"/>
    <property type="match status" value="1"/>
</dbReference>
<comment type="caution">
    <text evidence="3">The sequence shown here is derived from an EMBL/GenBank/DDBJ whole genome shotgun (WGS) entry which is preliminary data.</text>
</comment>
<dbReference type="InterPro" id="IPR015421">
    <property type="entry name" value="PyrdxlP-dep_Trfase_major"/>
</dbReference>
<dbReference type="InterPro" id="IPR004839">
    <property type="entry name" value="Aminotransferase_I/II_large"/>
</dbReference>
<dbReference type="Gene3D" id="3.90.1150.10">
    <property type="entry name" value="Aspartate Aminotransferase, domain 1"/>
    <property type="match status" value="1"/>
</dbReference>
<evidence type="ECO:0000313" key="4">
    <source>
        <dbReference type="Proteomes" id="UP001610432"/>
    </source>
</evidence>
<dbReference type="RefSeq" id="XP_070890583.1">
    <property type="nucleotide sequence ID" value="XM_071034456.1"/>
</dbReference>
<dbReference type="InterPro" id="IPR050478">
    <property type="entry name" value="Ethylene_sulfur-biosynth"/>
</dbReference>
<name>A0ABR4M4U8_9EURO</name>
<dbReference type="InterPro" id="IPR015424">
    <property type="entry name" value="PyrdxlP-dep_Trfase"/>
</dbReference>
<dbReference type="PANTHER" id="PTHR43795:SF39">
    <property type="entry name" value="AMINOTRANSFERASE CLASS I_CLASSII DOMAIN-CONTAINING PROTEIN"/>
    <property type="match status" value="1"/>
</dbReference>
<keyword evidence="3" id="KW-0808">Transferase</keyword>
<dbReference type="PANTHER" id="PTHR43795">
    <property type="entry name" value="BIFUNCTIONAL ASPARTATE AMINOTRANSFERASE AND GLUTAMATE/ASPARTATE-PREPHENATE AMINOTRANSFERASE-RELATED"/>
    <property type="match status" value="1"/>
</dbReference>
<evidence type="ECO:0000313" key="3">
    <source>
        <dbReference type="EMBL" id="KAL2871604.1"/>
    </source>
</evidence>
<dbReference type="Proteomes" id="UP001610432">
    <property type="component" value="Unassembled WGS sequence"/>
</dbReference>
<organism evidence="3 4">
    <name type="scientific">Aspergillus lucknowensis</name>
    <dbReference type="NCBI Taxonomy" id="176173"/>
    <lineage>
        <taxon>Eukaryota</taxon>
        <taxon>Fungi</taxon>
        <taxon>Dikarya</taxon>
        <taxon>Ascomycota</taxon>
        <taxon>Pezizomycotina</taxon>
        <taxon>Eurotiomycetes</taxon>
        <taxon>Eurotiomycetidae</taxon>
        <taxon>Eurotiales</taxon>
        <taxon>Aspergillaceae</taxon>
        <taxon>Aspergillus</taxon>
        <taxon>Aspergillus subgen. Nidulantes</taxon>
    </lineage>
</organism>
<feature type="domain" description="Aminotransferase class I/classII large" evidence="2">
    <location>
        <begin position="41"/>
        <end position="414"/>
    </location>
</feature>
<sequence length="423" mass="45036">MDFTNISEQMRGRLQAILPALRASHGVSTADGLPPVDVSIAENELLRTEMLDLTKAAINAHLQPKDLAYPEGFGGDPELLASLARFFNAHFQPANPVEPGHILATSGAGNALDALLCAVCNDGDRVLVAGPCWEGFAPYFRIHANVTPVFVTAPSLDAATRAGILDALMAAYHGDEDPGRIKAVVLTNPNNPLGRCYDPEVLRECLRFCNLHDLHLISDEVYALSSFRTDPNSAPFTSVLSLPDVGDSGASSTQASRVHVVWSLSKDLGCGGLRLGCIVSQANAALRLGSGLASFWQVSSLASVLATAVLNSAGLDDLLQRNSEALRESYERLTDGLTRLGLQYIPATHGMFVFAKLIAGACTAPEEAAAVEKLARLGLIVAPGQRFSPGGAECGWIRITFAVVPERISRVLEVLAQFQSLQE</sequence>
<evidence type="ECO:0000256" key="1">
    <source>
        <dbReference type="ARBA" id="ARBA00022898"/>
    </source>
</evidence>